<dbReference type="PROSITE" id="PS51257">
    <property type="entry name" value="PROKAR_LIPOPROTEIN"/>
    <property type="match status" value="1"/>
</dbReference>
<reference evidence="2" key="1">
    <citation type="submission" date="2021-01" db="EMBL/GenBank/DDBJ databases">
        <title>Caligus Genome Assembly.</title>
        <authorList>
            <person name="Gallardo-Escarate C."/>
        </authorList>
    </citation>
    <scope>NUCLEOTIDE SEQUENCE [LARGE SCALE GENOMIC DNA]</scope>
</reference>
<protein>
    <submittedName>
        <fullName evidence="1">Uncharacterized protein</fullName>
    </submittedName>
</protein>
<organism evidence="1 2">
    <name type="scientific">Caligus rogercresseyi</name>
    <name type="common">Sea louse</name>
    <dbReference type="NCBI Taxonomy" id="217165"/>
    <lineage>
        <taxon>Eukaryota</taxon>
        <taxon>Metazoa</taxon>
        <taxon>Ecdysozoa</taxon>
        <taxon>Arthropoda</taxon>
        <taxon>Crustacea</taxon>
        <taxon>Multicrustacea</taxon>
        <taxon>Hexanauplia</taxon>
        <taxon>Copepoda</taxon>
        <taxon>Siphonostomatoida</taxon>
        <taxon>Caligidae</taxon>
        <taxon>Caligus</taxon>
    </lineage>
</organism>
<evidence type="ECO:0000313" key="2">
    <source>
        <dbReference type="Proteomes" id="UP000595437"/>
    </source>
</evidence>
<accession>A0A7T8KDX5</accession>
<keyword evidence="2" id="KW-1185">Reference proteome</keyword>
<dbReference type="Proteomes" id="UP000595437">
    <property type="component" value="Chromosome 4"/>
</dbReference>
<proteinExistence type="predicted"/>
<dbReference type="AlphaFoldDB" id="A0A7T8KDX5"/>
<gene>
    <name evidence="1" type="ORF">FKW44_006888</name>
</gene>
<dbReference type="EMBL" id="CP045893">
    <property type="protein sequence ID" value="QQP54152.1"/>
    <property type="molecule type" value="Genomic_DNA"/>
</dbReference>
<evidence type="ECO:0000313" key="1">
    <source>
        <dbReference type="EMBL" id="QQP54152.1"/>
    </source>
</evidence>
<name>A0A7T8KDX5_CALRO</name>
<sequence length="61" mass="6726">MLKLLGCLAQKRVHPSYNFFIKAQGMLLGILFISCLTPCGSTAELGLCCIHWGVFLPSKQQ</sequence>